<sequence length="130" mass="14800">MTSIHLCLAALIVLIFTLAIAIGLRVHAVSVNKECDHANLCNDTSNEAQLTDLNAKLRECAKRHEQTLKRNNSLRQFLNIHSESLCPCGWKVHNQNCYKFSTDIKDWNTAKQECESLRSHLIIINTPEEE</sequence>
<name>A0A401Q737_SCYTO</name>
<dbReference type="AlphaFoldDB" id="A0A401Q737"/>
<proteinExistence type="predicted"/>
<dbReference type="InterPro" id="IPR016187">
    <property type="entry name" value="CTDL_fold"/>
</dbReference>
<evidence type="ECO:0000313" key="4">
    <source>
        <dbReference type="EMBL" id="GCB81182.1"/>
    </source>
</evidence>
<protein>
    <recommendedName>
        <fullName evidence="6">C-type lectin domain-containing protein</fullName>
    </recommendedName>
</protein>
<organism evidence="4 5">
    <name type="scientific">Scyliorhinus torazame</name>
    <name type="common">Cloudy catshark</name>
    <name type="synonym">Catulus torazame</name>
    <dbReference type="NCBI Taxonomy" id="75743"/>
    <lineage>
        <taxon>Eukaryota</taxon>
        <taxon>Metazoa</taxon>
        <taxon>Chordata</taxon>
        <taxon>Craniata</taxon>
        <taxon>Vertebrata</taxon>
        <taxon>Chondrichthyes</taxon>
        <taxon>Elasmobranchii</taxon>
        <taxon>Galeomorphii</taxon>
        <taxon>Galeoidea</taxon>
        <taxon>Carcharhiniformes</taxon>
        <taxon>Scyliorhinidae</taxon>
        <taxon>Scyliorhinus</taxon>
    </lineage>
</organism>
<dbReference type="Gene3D" id="3.10.100.10">
    <property type="entry name" value="Mannose-Binding Protein A, subunit A"/>
    <property type="match status" value="1"/>
</dbReference>
<reference evidence="4 5" key="1">
    <citation type="journal article" date="2018" name="Nat. Ecol. Evol.">
        <title>Shark genomes provide insights into elasmobranch evolution and the origin of vertebrates.</title>
        <authorList>
            <person name="Hara Y"/>
            <person name="Yamaguchi K"/>
            <person name="Onimaru K"/>
            <person name="Kadota M"/>
            <person name="Koyanagi M"/>
            <person name="Keeley SD"/>
            <person name="Tatsumi K"/>
            <person name="Tanaka K"/>
            <person name="Motone F"/>
            <person name="Kageyama Y"/>
            <person name="Nozu R"/>
            <person name="Adachi N"/>
            <person name="Nishimura O"/>
            <person name="Nakagawa R"/>
            <person name="Tanegashima C"/>
            <person name="Kiyatake I"/>
            <person name="Matsumoto R"/>
            <person name="Murakumo K"/>
            <person name="Nishida K"/>
            <person name="Terakita A"/>
            <person name="Kuratani S"/>
            <person name="Sato K"/>
            <person name="Hyodo S Kuraku.S."/>
        </authorList>
    </citation>
    <scope>NUCLEOTIDE SEQUENCE [LARGE SCALE GENOMIC DNA]</scope>
</reference>
<dbReference type="OrthoDB" id="6133475at2759"/>
<dbReference type="GO" id="GO:0030246">
    <property type="term" value="F:carbohydrate binding"/>
    <property type="evidence" value="ECO:0007669"/>
    <property type="project" value="UniProtKB-KW"/>
</dbReference>
<keyword evidence="2" id="KW-1015">Disulfide bond</keyword>
<gene>
    <name evidence="4" type="ORF">scyTo_0021795</name>
</gene>
<dbReference type="PANTHER" id="PTHR46746">
    <property type="entry name" value="KILLER CELL LECTIN-LIKE RECEPTOR SUBFAMILY F MEMBER 2"/>
    <property type="match status" value="1"/>
</dbReference>
<feature type="non-terminal residue" evidence="4">
    <location>
        <position position="130"/>
    </location>
</feature>
<dbReference type="InterPro" id="IPR016186">
    <property type="entry name" value="C-type_lectin-like/link_sf"/>
</dbReference>
<accession>A0A401Q737</accession>
<keyword evidence="1" id="KW-0430">Lectin</keyword>
<dbReference type="InterPro" id="IPR051379">
    <property type="entry name" value="C-type_Lectin_Receptor_IMM"/>
</dbReference>
<feature type="chain" id="PRO_5019570068" description="C-type lectin domain-containing protein" evidence="3">
    <location>
        <begin position="24"/>
        <end position="130"/>
    </location>
</feature>
<evidence type="ECO:0000256" key="1">
    <source>
        <dbReference type="ARBA" id="ARBA00022734"/>
    </source>
</evidence>
<evidence type="ECO:0000256" key="3">
    <source>
        <dbReference type="SAM" id="SignalP"/>
    </source>
</evidence>
<dbReference type="Proteomes" id="UP000288216">
    <property type="component" value="Unassembled WGS sequence"/>
</dbReference>
<dbReference type="EMBL" id="BFAA01020037">
    <property type="protein sequence ID" value="GCB81182.1"/>
    <property type="molecule type" value="Genomic_DNA"/>
</dbReference>
<dbReference type="SUPFAM" id="SSF56436">
    <property type="entry name" value="C-type lectin-like"/>
    <property type="match status" value="1"/>
</dbReference>
<evidence type="ECO:0008006" key="6">
    <source>
        <dbReference type="Google" id="ProtNLM"/>
    </source>
</evidence>
<comment type="caution">
    <text evidence="4">The sequence shown here is derived from an EMBL/GenBank/DDBJ whole genome shotgun (WGS) entry which is preliminary data.</text>
</comment>
<evidence type="ECO:0000256" key="2">
    <source>
        <dbReference type="ARBA" id="ARBA00023157"/>
    </source>
</evidence>
<keyword evidence="3" id="KW-0732">Signal</keyword>
<dbReference type="PANTHER" id="PTHR46746:SF9">
    <property type="entry name" value="CD209 ANTIGEN-LIKE PROTEIN C-LIKE"/>
    <property type="match status" value="1"/>
</dbReference>
<evidence type="ECO:0000313" key="5">
    <source>
        <dbReference type="Proteomes" id="UP000288216"/>
    </source>
</evidence>
<feature type="signal peptide" evidence="3">
    <location>
        <begin position="1"/>
        <end position="23"/>
    </location>
</feature>
<keyword evidence="5" id="KW-1185">Reference proteome</keyword>